<dbReference type="EMBL" id="CAJPWZ010000376">
    <property type="protein sequence ID" value="CAG2192052.1"/>
    <property type="molecule type" value="Genomic_DNA"/>
</dbReference>
<dbReference type="OrthoDB" id="6116421at2759"/>
<gene>
    <name evidence="1" type="ORF">MEDL_7239</name>
</gene>
<name>A0A8S3Q9Y6_MYTED</name>
<dbReference type="AlphaFoldDB" id="A0A8S3Q9Y6"/>
<dbReference type="Proteomes" id="UP000683360">
    <property type="component" value="Unassembled WGS sequence"/>
</dbReference>
<accession>A0A8S3Q9Y6</accession>
<keyword evidence="2" id="KW-1185">Reference proteome</keyword>
<sequence length="228" mass="26524">MEPIFQLLIQILETAYENPPFLLQNTLQLLPGPTLPLDPVTEILFKPSFSLDAATESFLKRFCIKLMEKSKSLFKDFLPSGKFFEPSDNSMESTKSCPSNNISVERVFGQLDAELKRAPHCSLRTVESKLLYKNNKTAEWLKEKKESEKGEIINEAGRNNSKFINFSKLKQKKLHENRLKIIEERKKTKTKREEKKRLTKCKMLKDLETIGIWKNQKIIEENIGKFLN</sequence>
<evidence type="ECO:0000313" key="1">
    <source>
        <dbReference type="EMBL" id="CAG2192052.1"/>
    </source>
</evidence>
<comment type="caution">
    <text evidence="1">The sequence shown here is derived from an EMBL/GenBank/DDBJ whole genome shotgun (WGS) entry which is preliminary data.</text>
</comment>
<reference evidence="1" key="1">
    <citation type="submission" date="2021-03" db="EMBL/GenBank/DDBJ databases">
        <authorList>
            <person name="Bekaert M."/>
        </authorList>
    </citation>
    <scope>NUCLEOTIDE SEQUENCE</scope>
</reference>
<organism evidence="1 2">
    <name type="scientific">Mytilus edulis</name>
    <name type="common">Blue mussel</name>
    <dbReference type="NCBI Taxonomy" id="6550"/>
    <lineage>
        <taxon>Eukaryota</taxon>
        <taxon>Metazoa</taxon>
        <taxon>Spiralia</taxon>
        <taxon>Lophotrochozoa</taxon>
        <taxon>Mollusca</taxon>
        <taxon>Bivalvia</taxon>
        <taxon>Autobranchia</taxon>
        <taxon>Pteriomorphia</taxon>
        <taxon>Mytilida</taxon>
        <taxon>Mytiloidea</taxon>
        <taxon>Mytilidae</taxon>
        <taxon>Mytilinae</taxon>
        <taxon>Mytilus</taxon>
    </lineage>
</organism>
<proteinExistence type="predicted"/>
<protein>
    <submittedName>
        <fullName evidence="1">Uncharacterized protein</fullName>
    </submittedName>
</protein>
<evidence type="ECO:0000313" key="2">
    <source>
        <dbReference type="Proteomes" id="UP000683360"/>
    </source>
</evidence>